<dbReference type="AlphaFoldDB" id="A0A834BQG9"/>
<gene>
    <name evidence="2" type="ORF">FQA47_015569</name>
</gene>
<proteinExistence type="predicted"/>
<feature type="chain" id="PRO_5032502657" evidence="1">
    <location>
        <begin position="31"/>
        <end position="145"/>
    </location>
</feature>
<keyword evidence="1" id="KW-0732">Signal</keyword>
<accession>A0A834BQG9</accession>
<feature type="signal peptide" evidence="1">
    <location>
        <begin position="1"/>
        <end position="30"/>
    </location>
</feature>
<protein>
    <submittedName>
        <fullName evidence="2">Uncharacterized protein</fullName>
    </submittedName>
</protein>
<comment type="caution">
    <text evidence="2">The sequence shown here is derived from an EMBL/GenBank/DDBJ whole genome shotgun (WGS) entry which is preliminary data.</text>
</comment>
<evidence type="ECO:0000313" key="2">
    <source>
        <dbReference type="EMBL" id="KAF6715369.1"/>
    </source>
</evidence>
<feature type="non-terminal residue" evidence="2">
    <location>
        <position position="1"/>
    </location>
</feature>
<name>A0A834BQG9_ORYME</name>
<dbReference type="EMBL" id="WKFB01001095">
    <property type="protein sequence ID" value="KAF6715369.1"/>
    <property type="molecule type" value="Genomic_DNA"/>
</dbReference>
<sequence>VVGRIIGHSFLNRGPLLWGLSNCLLPLICGDKLATPVFEMKDCPDSDITDIVFLLESERDLTEVDKGEVNQLEMSWDLPMVTIQNRCWLAERVLYHGVIGRRLQQIAQIRAGLKDPGVLQMLKQRPDFTAVLFPRGAEEVLEPEV</sequence>
<evidence type="ECO:0000256" key="1">
    <source>
        <dbReference type="SAM" id="SignalP"/>
    </source>
</evidence>
<organism evidence="2 3">
    <name type="scientific">Oryzias melastigma</name>
    <name type="common">Marine medaka</name>
    <dbReference type="NCBI Taxonomy" id="30732"/>
    <lineage>
        <taxon>Eukaryota</taxon>
        <taxon>Metazoa</taxon>
        <taxon>Chordata</taxon>
        <taxon>Craniata</taxon>
        <taxon>Vertebrata</taxon>
        <taxon>Euteleostomi</taxon>
        <taxon>Actinopterygii</taxon>
        <taxon>Neopterygii</taxon>
        <taxon>Teleostei</taxon>
        <taxon>Neoteleostei</taxon>
        <taxon>Acanthomorphata</taxon>
        <taxon>Ovalentaria</taxon>
        <taxon>Atherinomorphae</taxon>
        <taxon>Beloniformes</taxon>
        <taxon>Adrianichthyidae</taxon>
        <taxon>Oryziinae</taxon>
        <taxon>Oryzias</taxon>
    </lineage>
</organism>
<dbReference type="Proteomes" id="UP000646548">
    <property type="component" value="Unassembled WGS sequence"/>
</dbReference>
<reference evidence="2" key="1">
    <citation type="journal article" name="BMC Genomics">
        <title>Long-read sequencing and de novo genome assembly of marine medaka (Oryzias melastigma).</title>
        <authorList>
            <person name="Liang P."/>
            <person name="Saqib H.S.A."/>
            <person name="Ni X."/>
            <person name="Shen Y."/>
        </authorList>
    </citation>
    <scope>NUCLEOTIDE SEQUENCE</scope>
    <source>
        <strain evidence="2">Bigg-433</strain>
    </source>
</reference>
<evidence type="ECO:0000313" key="3">
    <source>
        <dbReference type="Proteomes" id="UP000646548"/>
    </source>
</evidence>